<comment type="caution">
    <text evidence="2">The sequence shown here is derived from an EMBL/GenBank/DDBJ whole genome shotgun (WGS) entry which is preliminary data.</text>
</comment>
<dbReference type="Pfam" id="PF07492">
    <property type="entry name" value="Trehalase_Ca-bi"/>
    <property type="match status" value="1"/>
</dbReference>
<dbReference type="GO" id="GO:0005993">
    <property type="term" value="P:trehalose catabolic process"/>
    <property type="evidence" value="ECO:0007669"/>
    <property type="project" value="InterPro"/>
</dbReference>
<proteinExistence type="predicted"/>
<dbReference type="AlphaFoldDB" id="F9GDF4"/>
<name>F9GDF4_FUSOF</name>
<evidence type="ECO:0000313" key="2">
    <source>
        <dbReference type="EMBL" id="EGU72803.1"/>
    </source>
</evidence>
<sequence>MDGLGIVANIAAVLDLSAKVATLCFQYSTTVASARGDIKRLQSHVSGLAVALRAGKQLVEGPNSRPLVASRELAASLQTNLLLRISERIEGMALKATHDMSIARKPNFVICSYEQLLQPAVNLVVPQQPVILPGYIPIAIHPPNEVDVVLESLQKQEDTDKDMQITIEDNGPKVLALRTAA</sequence>
<dbReference type="GO" id="GO:0005509">
    <property type="term" value="F:calcium ion binding"/>
    <property type="evidence" value="ECO:0007669"/>
    <property type="project" value="InterPro"/>
</dbReference>
<dbReference type="GO" id="GO:0005737">
    <property type="term" value="C:cytoplasm"/>
    <property type="evidence" value="ECO:0007669"/>
    <property type="project" value="InterPro"/>
</dbReference>
<dbReference type="EMBL" id="AFQF01005454">
    <property type="protein sequence ID" value="EGU72803.1"/>
    <property type="molecule type" value="Genomic_DNA"/>
</dbReference>
<dbReference type="STRING" id="660025.F9GDF4"/>
<dbReference type="InterPro" id="IPR011120">
    <property type="entry name" value="Trehalase_Ca-bd"/>
</dbReference>
<accession>F9GDF4</accession>
<reference evidence="2" key="1">
    <citation type="journal article" date="2012" name="Mol. Plant Microbe Interact.">
        <title>A highly conserved effector in Fusarium oxysporum is required for full virulence on Arabidopsis.</title>
        <authorList>
            <person name="Thatcher L.F."/>
            <person name="Gardiner D.M."/>
            <person name="Kazan K."/>
            <person name="Manners J."/>
        </authorList>
    </citation>
    <scope>NUCLEOTIDE SEQUENCE [LARGE SCALE GENOMIC DNA]</scope>
    <source>
        <strain evidence="2">Fo5176</strain>
    </source>
</reference>
<organism evidence="2">
    <name type="scientific">Fusarium oxysporum (strain Fo5176)</name>
    <name type="common">Fusarium vascular wilt</name>
    <dbReference type="NCBI Taxonomy" id="660025"/>
    <lineage>
        <taxon>Eukaryota</taxon>
        <taxon>Fungi</taxon>
        <taxon>Dikarya</taxon>
        <taxon>Ascomycota</taxon>
        <taxon>Pezizomycotina</taxon>
        <taxon>Sordariomycetes</taxon>
        <taxon>Hypocreomycetidae</taxon>
        <taxon>Hypocreales</taxon>
        <taxon>Nectriaceae</taxon>
        <taxon>Fusarium</taxon>
        <taxon>Fusarium oxysporum species complex</taxon>
    </lineage>
</organism>
<feature type="domain" description="Neutral trehalase Ca2+ binding" evidence="1">
    <location>
        <begin position="150"/>
        <end position="179"/>
    </location>
</feature>
<protein>
    <recommendedName>
        <fullName evidence="1">Neutral trehalase Ca2+ binding domain-containing protein</fullName>
    </recommendedName>
</protein>
<gene>
    <name evidence="2" type="ORF">FOXB_16688</name>
</gene>
<dbReference type="GO" id="GO:0004555">
    <property type="term" value="F:alpha,alpha-trehalase activity"/>
    <property type="evidence" value="ECO:0007669"/>
    <property type="project" value="InterPro"/>
</dbReference>
<evidence type="ECO:0000259" key="1">
    <source>
        <dbReference type="Pfam" id="PF07492"/>
    </source>
</evidence>